<comment type="caution">
    <text evidence="5">The sequence shown here is derived from an EMBL/GenBank/DDBJ whole genome shotgun (WGS) entry which is preliminary data.</text>
</comment>
<evidence type="ECO:0000256" key="1">
    <source>
        <dbReference type="ARBA" id="ARBA00010928"/>
    </source>
</evidence>
<dbReference type="RefSeq" id="WP_171645624.1">
    <property type="nucleotide sequence ID" value="NZ_WHOA01000153.1"/>
</dbReference>
<organism evidence="5 6">
    <name type="scientific">Paenibacillus phytorum</name>
    <dbReference type="NCBI Taxonomy" id="2654977"/>
    <lineage>
        <taxon>Bacteria</taxon>
        <taxon>Bacillati</taxon>
        <taxon>Bacillota</taxon>
        <taxon>Bacilli</taxon>
        <taxon>Bacillales</taxon>
        <taxon>Paenibacillaceae</taxon>
        <taxon>Paenibacillus</taxon>
    </lineage>
</organism>
<accession>A0ABX1Y0A3</accession>
<reference evidence="5 6" key="1">
    <citation type="submission" date="2019-10" db="EMBL/GenBank/DDBJ databases">
        <title>Description of Paenibacillus terrestris sp. nov.</title>
        <authorList>
            <person name="Carlier A."/>
            <person name="Qi S."/>
        </authorList>
    </citation>
    <scope>NUCLEOTIDE SEQUENCE [LARGE SCALE GENOMIC DNA]</scope>
    <source>
        <strain evidence="5 6">LMG 31458</strain>
    </source>
</reference>
<feature type="domain" description="Gfo/Idh/MocA-like oxidoreductase N-terminal" evidence="3">
    <location>
        <begin position="4"/>
        <end position="122"/>
    </location>
</feature>
<keyword evidence="6" id="KW-1185">Reference proteome</keyword>
<protein>
    <submittedName>
        <fullName evidence="5">Gfo/Idh/MocA family oxidoreductase</fullName>
    </submittedName>
</protein>
<dbReference type="Gene3D" id="3.40.50.720">
    <property type="entry name" value="NAD(P)-binding Rossmann-like Domain"/>
    <property type="match status" value="1"/>
</dbReference>
<dbReference type="PANTHER" id="PTHR43818:SF11">
    <property type="entry name" value="BCDNA.GH03377"/>
    <property type="match status" value="1"/>
</dbReference>
<feature type="domain" description="Gfo/Idh/MocA-like oxidoreductase C-terminal" evidence="4">
    <location>
        <begin position="134"/>
        <end position="360"/>
    </location>
</feature>
<dbReference type="InterPro" id="IPR004104">
    <property type="entry name" value="Gfo/Idh/MocA-like_OxRdtase_C"/>
</dbReference>
<dbReference type="Pfam" id="PF02894">
    <property type="entry name" value="GFO_IDH_MocA_C"/>
    <property type="match status" value="1"/>
</dbReference>
<evidence type="ECO:0000259" key="3">
    <source>
        <dbReference type="Pfam" id="PF01408"/>
    </source>
</evidence>
<dbReference type="PANTHER" id="PTHR43818">
    <property type="entry name" value="BCDNA.GH03377"/>
    <property type="match status" value="1"/>
</dbReference>
<dbReference type="InterPro" id="IPR050463">
    <property type="entry name" value="Gfo/Idh/MocA_oxidrdct_glycsds"/>
</dbReference>
<dbReference type="Gene3D" id="3.30.360.10">
    <property type="entry name" value="Dihydrodipicolinate Reductase, domain 2"/>
    <property type="match status" value="1"/>
</dbReference>
<keyword evidence="2" id="KW-0560">Oxidoreductase</keyword>
<gene>
    <name evidence="5" type="ORF">GC098_22925</name>
</gene>
<sequence length="364" mass="39768">MTLLRFGVIGCGNFGGELARILNELEGTRTVAVVGGADDSAKLLSEELHCETAASVEELVVRDDVDAVIVASPNHLHKQHVILAAQHGKHVFCEKPIALSLADCEEMIEACRKASVHMMAGHILHFLSGVQQVKRLIAAGEIGKPIVAHAERTGWQDKQSGSGWKHDQALTGGYLFHYIHELDLVQTFLGPSASVLLAGSCVDPALNASSNPDHLLLTMEFSNGTLGTMQYGSGFRWGEHFVKINGTEGAVLFDFKQSEIVVKTKNGIDTFGINGQPDEDEDRVNGYRQMEGKIVYTSPTTRPPLFLRQPMRLEMTFFRDVIVGKPVDPEYVMLFDGTAARSSIAAAEAAMDSLKEQSWLRVKP</sequence>
<evidence type="ECO:0000256" key="2">
    <source>
        <dbReference type="ARBA" id="ARBA00023002"/>
    </source>
</evidence>
<dbReference type="SUPFAM" id="SSF51735">
    <property type="entry name" value="NAD(P)-binding Rossmann-fold domains"/>
    <property type="match status" value="1"/>
</dbReference>
<dbReference type="Proteomes" id="UP000616779">
    <property type="component" value="Unassembled WGS sequence"/>
</dbReference>
<evidence type="ECO:0000313" key="6">
    <source>
        <dbReference type="Proteomes" id="UP000616779"/>
    </source>
</evidence>
<dbReference type="InterPro" id="IPR036291">
    <property type="entry name" value="NAD(P)-bd_dom_sf"/>
</dbReference>
<name>A0ABX1Y0A3_9BACL</name>
<dbReference type="SUPFAM" id="SSF55347">
    <property type="entry name" value="Glyceraldehyde-3-phosphate dehydrogenase-like, C-terminal domain"/>
    <property type="match status" value="1"/>
</dbReference>
<evidence type="ECO:0000259" key="4">
    <source>
        <dbReference type="Pfam" id="PF02894"/>
    </source>
</evidence>
<dbReference type="EMBL" id="WHOA01000153">
    <property type="protein sequence ID" value="NOU74216.1"/>
    <property type="molecule type" value="Genomic_DNA"/>
</dbReference>
<dbReference type="InterPro" id="IPR000683">
    <property type="entry name" value="Gfo/Idh/MocA-like_OxRdtase_N"/>
</dbReference>
<dbReference type="Pfam" id="PF01408">
    <property type="entry name" value="GFO_IDH_MocA"/>
    <property type="match status" value="1"/>
</dbReference>
<comment type="similarity">
    <text evidence="1">Belongs to the Gfo/Idh/MocA family.</text>
</comment>
<proteinExistence type="inferred from homology"/>
<evidence type="ECO:0000313" key="5">
    <source>
        <dbReference type="EMBL" id="NOU74216.1"/>
    </source>
</evidence>